<dbReference type="PANTHER" id="PTHR35311:SF1">
    <property type="entry name" value="PROTEIN EMBRYO DEFECTIVE 1674"/>
    <property type="match status" value="1"/>
</dbReference>
<dbReference type="InterPro" id="IPR053090">
    <property type="entry name" value="Centromere_KNL-2_homolog"/>
</dbReference>
<dbReference type="Proteomes" id="UP000729402">
    <property type="component" value="Unassembled WGS sequence"/>
</dbReference>
<protein>
    <submittedName>
        <fullName evidence="2">Uncharacterized protein</fullName>
    </submittedName>
</protein>
<gene>
    <name evidence="2" type="ORF">GUJ93_ZPchr0004g39324</name>
</gene>
<accession>A0A8J5SY97</accession>
<comment type="caution">
    <text evidence="2">The sequence shown here is derived from an EMBL/GenBank/DDBJ whole genome shotgun (WGS) entry which is preliminary data.</text>
</comment>
<feature type="region of interest" description="Disordered" evidence="1">
    <location>
        <begin position="211"/>
        <end position="240"/>
    </location>
</feature>
<evidence type="ECO:0000313" key="3">
    <source>
        <dbReference type="Proteomes" id="UP000729402"/>
    </source>
</evidence>
<sequence length="484" mass="52652">MPSDERRLLLFFPSGRLPLPFWFIRPGPPHSTAPLPSFAVAAPSLRRGQQQDASELRRAGRGTPAAFMGNVVDTVKRLSGNNSDATMRCSYLPNGTPRLDKCTCGDNDSSVMEESASAINGGINGGNNSDATMRCSYLPNGTPRLDKCTCGDDGNSVREESASAINGGINGHGTFYKEVDNEELHLAADNTSKSEDLGDINWFTLPIAHMDPSGGDDANKNSESQNGSIHTNSRKNGDANNSHFAVLIDNQTAGSPEKRFCSNHKATEDLENAPAMDTHMSKRSRLHRISPSYSLFDHEVCDKLIDGACNLGRKSTPEASVHNEMAPNEVTPPYALRGCESTPTASFKRRVNRKRTNHEASHQTTALNENTGALVPSDAKCLEMVIQSPLTRTKTKALSIATRPTPESLKLRSSRSGRLIVPRLDPGCQNIIYDMDGSIRGVTNLELPCMLQGSSNSGPCLEPLSKRRKRSRYSSSRPNRLLPF</sequence>
<dbReference type="OrthoDB" id="586081at2759"/>
<evidence type="ECO:0000313" key="2">
    <source>
        <dbReference type="EMBL" id="KAG8064251.1"/>
    </source>
</evidence>
<reference evidence="2" key="1">
    <citation type="journal article" date="2021" name="bioRxiv">
        <title>Whole Genome Assembly and Annotation of Northern Wild Rice, Zizania palustris L., Supports a Whole Genome Duplication in the Zizania Genus.</title>
        <authorList>
            <person name="Haas M."/>
            <person name="Kono T."/>
            <person name="Macchietto M."/>
            <person name="Millas R."/>
            <person name="McGilp L."/>
            <person name="Shao M."/>
            <person name="Duquette J."/>
            <person name="Hirsch C.N."/>
            <person name="Kimball J."/>
        </authorList>
    </citation>
    <scope>NUCLEOTIDE SEQUENCE</scope>
    <source>
        <tissue evidence="2">Fresh leaf tissue</tissue>
    </source>
</reference>
<keyword evidence="3" id="KW-1185">Reference proteome</keyword>
<organism evidence="2 3">
    <name type="scientific">Zizania palustris</name>
    <name type="common">Northern wild rice</name>
    <dbReference type="NCBI Taxonomy" id="103762"/>
    <lineage>
        <taxon>Eukaryota</taxon>
        <taxon>Viridiplantae</taxon>
        <taxon>Streptophyta</taxon>
        <taxon>Embryophyta</taxon>
        <taxon>Tracheophyta</taxon>
        <taxon>Spermatophyta</taxon>
        <taxon>Magnoliopsida</taxon>
        <taxon>Liliopsida</taxon>
        <taxon>Poales</taxon>
        <taxon>Poaceae</taxon>
        <taxon>BOP clade</taxon>
        <taxon>Oryzoideae</taxon>
        <taxon>Oryzeae</taxon>
        <taxon>Zizaniinae</taxon>
        <taxon>Zizania</taxon>
    </lineage>
</organism>
<dbReference type="EMBL" id="JAAALK010000285">
    <property type="protein sequence ID" value="KAG8064251.1"/>
    <property type="molecule type" value="Genomic_DNA"/>
</dbReference>
<feature type="compositionally biased region" description="Polar residues" evidence="1">
    <location>
        <begin position="221"/>
        <end position="231"/>
    </location>
</feature>
<reference evidence="2" key="2">
    <citation type="submission" date="2021-02" db="EMBL/GenBank/DDBJ databases">
        <authorList>
            <person name="Kimball J.A."/>
            <person name="Haas M.W."/>
            <person name="Macchietto M."/>
            <person name="Kono T."/>
            <person name="Duquette J."/>
            <person name="Shao M."/>
        </authorList>
    </citation>
    <scope>NUCLEOTIDE SEQUENCE</scope>
    <source>
        <tissue evidence="2">Fresh leaf tissue</tissue>
    </source>
</reference>
<proteinExistence type="predicted"/>
<dbReference type="AlphaFoldDB" id="A0A8J5SY97"/>
<dbReference type="PANTHER" id="PTHR35311">
    <property type="entry name" value="KINETOCHORE-ASSOCIATED PROTEIN KNL-2 HOMOLOG"/>
    <property type="match status" value="1"/>
</dbReference>
<name>A0A8J5SY97_ZIZPA</name>
<feature type="region of interest" description="Disordered" evidence="1">
    <location>
        <begin position="458"/>
        <end position="484"/>
    </location>
</feature>
<evidence type="ECO:0000256" key="1">
    <source>
        <dbReference type="SAM" id="MobiDB-lite"/>
    </source>
</evidence>